<dbReference type="AlphaFoldDB" id="A0A251NXH3"/>
<feature type="domain" description="X8" evidence="5">
    <location>
        <begin position="25"/>
        <end position="100"/>
    </location>
</feature>
<keyword evidence="2" id="KW-0325">Glycoprotein</keyword>
<evidence type="ECO:0000256" key="4">
    <source>
        <dbReference type="SAM" id="SignalP"/>
    </source>
</evidence>
<reference evidence="6 7" key="1">
    <citation type="journal article" date="2013" name="Nat. Genet.">
        <title>The high-quality draft genome of peach (Prunus persica) identifies unique patterns of genetic diversity, domestication and genome evolution.</title>
        <authorList>
            <consortium name="International Peach Genome Initiative"/>
            <person name="Verde I."/>
            <person name="Abbott A.G."/>
            <person name="Scalabrin S."/>
            <person name="Jung S."/>
            <person name="Shu S."/>
            <person name="Marroni F."/>
            <person name="Zhebentyayeva T."/>
            <person name="Dettori M.T."/>
            <person name="Grimwood J."/>
            <person name="Cattonaro F."/>
            <person name="Zuccolo A."/>
            <person name="Rossini L."/>
            <person name="Jenkins J."/>
            <person name="Vendramin E."/>
            <person name="Meisel L.A."/>
            <person name="Decroocq V."/>
            <person name="Sosinski B."/>
            <person name="Prochnik S."/>
            <person name="Mitros T."/>
            <person name="Policriti A."/>
            <person name="Cipriani G."/>
            <person name="Dondini L."/>
            <person name="Ficklin S."/>
            <person name="Goodstein D.M."/>
            <person name="Xuan P."/>
            <person name="Del Fabbro C."/>
            <person name="Aramini V."/>
            <person name="Copetti D."/>
            <person name="Gonzalez S."/>
            <person name="Horner D.S."/>
            <person name="Falchi R."/>
            <person name="Lucas S."/>
            <person name="Mica E."/>
            <person name="Maldonado J."/>
            <person name="Lazzari B."/>
            <person name="Bielenberg D."/>
            <person name="Pirona R."/>
            <person name="Miculan M."/>
            <person name="Barakat A."/>
            <person name="Testolin R."/>
            <person name="Stella A."/>
            <person name="Tartarini S."/>
            <person name="Tonutti P."/>
            <person name="Arus P."/>
            <person name="Orellana A."/>
            <person name="Wells C."/>
            <person name="Main D."/>
            <person name="Vizzotto G."/>
            <person name="Silva H."/>
            <person name="Salamini F."/>
            <person name="Schmutz J."/>
            <person name="Morgante M."/>
            <person name="Rokhsar D.S."/>
        </authorList>
    </citation>
    <scope>NUCLEOTIDE SEQUENCE [LARGE SCALE GENOMIC DNA]</scope>
    <source>
        <strain evidence="7">cv. Nemared</strain>
    </source>
</reference>
<sequence length="209" mass="23123">MAKLALPVPVISLLLLFFFSGEISMLVNGQSALDYACNYADCSPTKKGGSCYDPDRPVHHASFAMNAYYQKMGRNQWNCHFNNTSLISLADPSYNPCCQFVSGGSGPPLPQEKEDTWCVPKPGTPDSELQNIINFTCGILKECSEILEHGSCYFPNTLIHHASFAMNLYYKTDGRYNCDFNGVGLIVVTNPSFGDCIYVCVCPKGKWKL</sequence>
<name>A0A251NXH3_PRUPE</name>
<dbReference type="InterPro" id="IPR012946">
    <property type="entry name" value="X8"/>
</dbReference>
<dbReference type="Gene3D" id="1.20.58.1040">
    <property type="match status" value="2"/>
</dbReference>
<organism evidence="6 7">
    <name type="scientific">Prunus persica</name>
    <name type="common">Peach</name>
    <name type="synonym">Amygdalus persica</name>
    <dbReference type="NCBI Taxonomy" id="3760"/>
    <lineage>
        <taxon>Eukaryota</taxon>
        <taxon>Viridiplantae</taxon>
        <taxon>Streptophyta</taxon>
        <taxon>Embryophyta</taxon>
        <taxon>Tracheophyta</taxon>
        <taxon>Spermatophyta</taxon>
        <taxon>Magnoliopsida</taxon>
        <taxon>eudicotyledons</taxon>
        <taxon>Gunneridae</taxon>
        <taxon>Pentapetalae</taxon>
        <taxon>rosids</taxon>
        <taxon>fabids</taxon>
        <taxon>Rosales</taxon>
        <taxon>Rosaceae</taxon>
        <taxon>Amygdaloideae</taxon>
        <taxon>Amygdaleae</taxon>
        <taxon>Prunus</taxon>
    </lineage>
</organism>
<keyword evidence="2" id="KW-0449">Lipoprotein</keyword>
<keyword evidence="2" id="KW-0336">GPI-anchor</keyword>
<dbReference type="GO" id="GO:0098552">
    <property type="term" value="C:side of membrane"/>
    <property type="evidence" value="ECO:0007669"/>
    <property type="project" value="UniProtKB-KW"/>
</dbReference>
<evidence type="ECO:0000256" key="1">
    <source>
        <dbReference type="ARBA" id="ARBA00004609"/>
    </source>
</evidence>
<dbReference type="EMBL" id="CM007656">
    <property type="protein sequence ID" value="ONI03972.1"/>
    <property type="molecule type" value="Genomic_DNA"/>
</dbReference>
<dbReference type="PANTHER" id="PTHR31044:SF130">
    <property type="entry name" value="CARBOHYDRATE-BINDING X8 DOMAIN SUPERFAMILY PROTEIN"/>
    <property type="match status" value="1"/>
</dbReference>
<dbReference type="Gramene" id="ONI03972">
    <property type="protein sequence ID" value="ONI03972"/>
    <property type="gene ID" value="PRUPE_6G294200"/>
</dbReference>
<feature type="domain" description="X8" evidence="5">
    <location>
        <begin position="116"/>
        <end position="198"/>
    </location>
</feature>
<dbReference type="SMART" id="SM00768">
    <property type="entry name" value="X8"/>
    <property type="match status" value="2"/>
</dbReference>
<dbReference type="InterPro" id="IPR044788">
    <property type="entry name" value="X8_dom_prot"/>
</dbReference>
<dbReference type="Proteomes" id="UP000006882">
    <property type="component" value="Chromosome G6"/>
</dbReference>
<dbReference type="PANTHER" id="PTHR31044">
    <property type="entry name" value="BETA-1,3 GLUCANASE"/>
    <property type="match status" value="1"/>
</dbReference>
<keyword evidence="3 4" id="KW-0732">Signal</keyword>
<keyword evidence="2" id="KW-0472">Membrane</keyword>
<comment type="subcellular location">
    <subcellularLocation>
        <location evidence="1">Cell membrane</location>
        <topology evidence="1">Lipid-anchor</topology>
        <topology evidence="1">GPI-anchor</topology>
    </subcellularLocation>
</comment>
<evidence type="ECO:0000256" key="3">
    <source>
        <dbReference type="ARBA" id="ARBA00022729"/>
    </source>
</evidence>
<gene>
    <name evidence="6" type="ORF">PRUPE_6G294200</name>
</gene>
<evidence type="ECO:0000313" key="7">
    <source>
        <dbReference type="Proteomes" id="UP000006882"/>
    </source>
</evidence>
<dbReference type="Pfam" id="PF07983">
    <property type="entry name" value="X8"/>
    <property type="match status" value="2"/>
</dbReference>
<keyword evidence="7" id="KW-1185">Reference proteome</keyword>
<dbReference type="STRING" id="3760.A0A251NXH3"/>
<accession>A0A251NXH3</accession>
<proteinExistence type="predicted"/>
<feature type="signal peptide" evidence="4">
    <location>
        <begin position="1"/>
        <end position="29"/>
    </location>
</feature>
<evidence type="ECO:0000256" key="2">
    <source>
        <dbReference type="ARBA" id="ARBA00022622"/>
    </source>
</evidence>
<evidence type="ECO:0000259" key="5">
    <source>
        <dbReference type="SMART" id="SM00768"/>
    </source>
</evidence>
<dbReference type="GO" id="GO:0009506">
    <property type="term" value="C:plasmodesma"/>
    <property type="evidence" value="ECO:0007669"/>
    <property type="project" value="UniProtKB-ARBA"/>
</dbReference>
<evidence type="ECO:0000313" key="6">
    <source>
        <dbReference type="EMBL" id="ONI03972.1"/>
    </source>
</evidence>
<protein>
    <recommendedName>
        <fullName evidence="5">X8 domain-containing protein</fullName>
    </recommendedName>
</protein>
<feature type="chain" id="PRO_5012219614" description="X8 domain-containing protein" evidence="4">
    <location>
        <begin position="30"/>
        <end position="209"/>
    </location>
</feature>
<dbReference type="GO" id="GO:0005886">
    <property type="term" value="C:plasma membrane"/>
    <property type="evidence" value="ECO:0007669"/>
    <property type="project" value="UniProtKB-SubCell"/>
</dbReference>